<keyword evidence="2" id="KW-0808">Transferase</keyword>
<dbReference type="InterPro" id="IPR043128">
    <property type="entry name" value="Rev_trsase/Diguanyl_cyclase"/>
</dbReference>
<protein>
    <recommendedName>
        <fullName evidence="15">Reverse transcriptase domain-containing protein</fullName>
    </recommendedName>
</protein>
<keyword evidence="8" id="KW-0378">Hydrolase</keyword>
<dbReference type="InterPro" id="IPR036397">
    <property type="entry name" value="RNaseH_sf"/>
</dbReference>
<evidence type="ECO:0000256" key="12">
    <source>
        <dbReference type="ARBA" id="ARBA00022932"/>
    </source>
</evidence>
<keyword evidence="11" id="KW-0695">RNA-directed DNA polymerase</keyword>
<reference evidence="16 17" key="1">
    <citation type="journal article" date="2021" name="bioRxiv">
        <title>The Gossypium anomalum genome as a resource for cotton improvement and evolutionary analysis of hybrid incompatibility.</title>
        <authorList>
            <person name="Grover C.E."/>
            <person name="Yuan D."/>
            <person name="Arick M.A."/>
            <person name="Miller E.R."/>
            <person name="Hu G."/>
            <person name="Peterson D.G."/>
            <person name="Wendel J.F."/>
            <person name="Udall J.A."/>
        </authorList>
    </citation>
    <scope>NUCLEOTIDE SEQUENCE [LARGE SCALE GENOMIC DNA]</scope>
    <source>
        <strain evidence="16">JFW-Udall</strain>
        <tissue evidence="16">Leaf</tissue>
    </source>
</reference>
<dbReference type="PROSITE" id="PS50878">
    <property type="entry name" value="RT_POL"/>
    <property type="match status" value="1"/>
</dbReference>
<dbReference type="Pfam" id="PF00078">
    <property type="entry name" value="RVT_1"/>
    <property type="match status" value="1"/>
</dbReference>
<evidence type="ECO:0000256" key="4">
    <source>
        <dbReference type="ARBA" id="ARBA00022722"/>
    </source>
</evidence>
<gene>
    <name evidence="16" type="ORF">CXB51_014639</name>
</gene>
<keyword evidence="12" id="KW-0239">DNA-directed DNA polymerase</keyword>
<keyword evidence="17" id="KW-1185">Reference proteome</keyword>
<evidence type="ECO:0000256" key="11">
    <source>
        <dbReference type="ARBA" id="ARBA00022918"/>
    </source>
</evidence>
<dbReference type="CDD" id="cd01647">
    <property type="entry name" value="RT_LTR"/>
    <property type="match status" value="1"/>
</dbReference>
<dbReference type="Pfam" id="PF17921">
    <property type="entry name" value="Integrase_H2C2"/>
    <property type="match status" value="1"/>
</dbReference>
<dbReference type="GO" id="GO:0006310">
    <property type="term" value="P:DNA recombination"/>
    <property type="evidence" value="ECO:0007669"/>
    <property type="project" value="UniProtKB-KW"/>
</dbReference>
<evidence type="ECO:0000256" key="14">
    <source>
        <dbReference type="ARBA" id="ARBA00023172"/>
    </source>
</evidence>
<dbReference type="GO" id="GO:0006508">
    <property type="term" value="P:proteolysis"/>
    <property type="evidence" value="ECO:0007669"/>
    <property type="project" value="UniProtKB-KW"/>
</dbReference>
<dbReference type="Gene3D" id="1.10.340.70">
    <property type="match status" value="1"/>
</dbReference>
<keyword evidence="13" id="KW-0238">DNA-binding</keyword>
<dbReference type="OrthoDB" id="111931at2759"/>
<keyword evidence="10" id="KW-0229">DNA integration</keyword>
<comment type="caution">
    <text evidence="16">The sequence shown here is derived from an EMBL/GenBank/DDBJ whole genome shotgun (WGS) entry which is preliminary data.</text>
</comment>
<proteinExistence type="predicted"/>
<evidence type="ECO:0000256" key="7">
    <source>
        <dbReference type="ARBA" id="ARBA00022759"/>
    </source>
</evidence>
<accession>A0A8J5YRR2</accession>
<evidence type="ECO:0000256" key="2">
    <source>
        <dbReference type="ARBA" id="ARBA00022679"/>
    </source>
</evidence>
<keyword evidence="6" id="KW-0064">Aspartyl protease</keyword>
<evidence type="ECO:0000256" key="3">
    <source>
        <dbReference type="ARBA" id="ARBA00022695"/>
    </source>
</evidence>
<dbReference type="InterPro" id="IPR041373">
    <property type="entry name" value="RT_RNaseH"/>
</dbReference>
<keyword evidence="1" id="KW-0645">Protease</keyword>
<evidence type="ECO:0000313" key="17">
    <source>
        <dbReference type="Proteomes" id="UP000701853"/>
    </source>
</evidence>
<dbReference type="InterPro" id="IPR043502">
    <property type="entry name" value="DNA/RNA_pol_sf"/>
</dbReference>
<evidence type="ECO:0000313" key="16">
    <source>
        <dbReference type="EMBL" id="KAG8491414.1"/>
    </source>
</evidence>
<dbReference type="InterPro" id="IPR000477">
    <property type="entry name" value="RT_dom"/>
</dbReference>
<organism evidence="16 17">
    <name type="scientific">Gossypium anomalum</name>
    <dbReference type="NCBI Taxonomy" id="47600"/>
    <lineage>
        <taxon>Eukaryota</taxon>
        <taxon>Viridiplantae</taxon>
        <taxon>Streptophyta</taxon>
        <taxon>Embryophyta</taxon>
        <taxon>Tracheophyta</taxon>
        <taxon>Spermatophyta</taxon>
        <taxon>Magnoliopsida</taxon>
        <taxon>eudicotyledons</taxon>
        <taxon>Gunneridae</taxon>
        <taxon>Pentapetalae</taxon>
        <taxon>rosids</taxon>
        <taxon>malvids</taxon>
        <taxon>Malvales</taxon>
        <taxon>Malvaceae</taxon>
        <taxon>Malvoideae</taxon>
        <taxon>Gossypium</taxon>
    </lineage>
</organism>
<dbReference type="InterPro" id="IPR050951">
    <property type="entry name" value="Retrovirus_Pol_polyprotein"/>
</dbReference>
<evidence type="ECO:0000256" key="9">
    <source>
        <dbReference type="ARBA" id="ARBA00022842"/>
    </source>
</evidence>
<dbReference type="Gene3D" id="3.30.420.10">
    <property type="entry name" value="Ribonuclease H-like superfamily/Ribonuclease H"/>
    <property type="match status" value="2"/>
</dbReference>
<feature type="domain" description="Reverse transcriptase" evidence="15">
    <location>
        <begin position="1"/>
        <end position="167"/>
    </location>
</feature>
<dbReference type="CDD" id="cd09274">
    <property type="entry name" value="RNase_HI_RT_Ty3"/>
    <property type="match status" value="1"/>
</dbReference>
<dbReference type="FunFam" id="3.10.10.10:FF:000007">
    <property type="entry name" value="Retrovirus-related Pol polyprotein from transposon 17.6-like Protein"/>
    <property type="match status" value="1"/>
</dbReference>
<keyword evidence="4" id="KW-0540">Nuclease</keyword>
<dbReference type="EMBL" id="JAHUZN010000006">
    <property type="protein sequence ID" value="KAG8491414.1"/>
    <property type="molecule type" value="Genomic_DNA"/>
</dbReference>
<keyword evidence="3" id="KW-0548">Nucleotidyltransferase</keyword>
<dbReference type="Gene3D" id="3.30.70.270">
    <property type="match status" value="2"/>
</dbReference>
<dbReference type="InterPro" id="IPR056924">
    <property type="entry name" value="SH3_Tf2-1"/>
</dbReference>
<dbReference type="InterPro" id="IPR041588">
    <property type="entry name" value="Integrase_H2C2"/>
</dbReference>
<evidence type="ECO:0000256" key="10">
    <source>
        <dbReference type="ARBA" id="ARBA00022908"/>
    </source>
</evidence>
<evidence type="ECO:0000259" key="15">
    <source>
        <dbReference type="PROSITE" id="PS50878"/>
    </source>
</evidence>
<dbReference type="PANTHER" id="PTHR37984">
    <property type="entry name" value="PROTEIN CBG26694"/>
    <property type="match status" value="1"/>
</dbReference>
<dbReference type="GO" id="GO:0046872">
    <property type="term" value="F:metal ion binding"/>
    <property type="evidence" value="ECO:0007669"/>
    <property type="project" value="UniProtKB-KW"/>
</dbReference>
<name>A0A8J5YRR2_9ROSI</name>
<evidence type="ECO:0000256" key="8">
    <source>
        <dbReference type="ARBA" id="ARBA00022801"/>
    </source>
</evidence>
<dbReference type="SUPFAM" id="SSF56672">
    <property type="entry name" value="DNA/RNA polymerases"/>
    <property type="match status" value="1"/>
</dbReference>
<evidence type="ECO:0000256" key="13">
    <source>
        <dbReference type="ARBA" id="ARBA00023125"/>
    </source>
</evidence>
<keyword evidence="5" id="KW-0479">Metal-binding</keyword>
<dbReference type="Gene3D" id="3.10.10.10">
    <property type="entry name" value="HIV Type 1 Reverse Transcriptase, subunit A, domain 1"/>
    <property type="match status" value="2"/>
</dbReference>
<dbReference type="Proteomes" id="UP000701853">
    <property type="component" value="Chromosome 6"/>
</dbReference>
<dbReference type="GO" id="GO:0003887">
    <property type="term" value="F:DNA-directed DNA polymerase activity"/>
    <property type="evidence" value="ECO:0007669"/>
    <property type="project" value="UniProtKB-KW"/>
</dbReference>
<dbReference type="GO" id="GO:0004519">
    <property type="term" value="F:endonuclease activity"/>
    <property type="evidence" value="ECO:0007669"/>
    <property type="project" value="UniProtKB-KW"/>
</dbReference>
<dbReference type="SUPFAM" id="SSF53098">
    <property type="entry name" value="Ribonuclease H-like"/>
    <property type="match status" value="1"/>
</dbReference>
<sequence>MAPKELVELKAQIQELLDRGFIRPNMSPWGAPVLFMKKKDGTMRIGASIFSKIDLRSGYHQLRVKEVDIHKTTFKTRYGHYEFLVMPFGLTNAPAAFMDMMNRVFQPFLDRFVVVFIDDIPVYSETEAKHDEHLRIVLQVLREKELYAKFSKCEFWMREVTFLGHVVSAEGIKVDLVRLKQFWNGSHLAPLTKLIRKGVPFVWTEKQQEAFEKLKKVLTEAPVLIQPESGKDFTVYSDASYVGLGCVLMQEAKVVASASRQLKPHEGNYPTHDLELAAVIFALKIWRYYLYGERCIIYTDHKSLKYLLTQKELNLRQRKWIELLKGYDCSIEYHPGKANVVADALSRKAVSDLRVLFTRLSLFDDRSLLAELQVRLTWVDRIKEKQLKDESLVAHFQQVKEGETSEFGLNCEGVLCFQGKICVPKDSDLRQSILKEAHGGLCAMHPRGNKLYHDLQELYWWPGLKREVTEFVGKYLTCQQVKAEHQLPSGLLQPKDSIWVIVDRLTKSAHFIPVRTNFSLQKLAKLYVAEIKLHEALRTRLNFSTAFLPQTDGQSERVIQILEDMLKGCVIDFRGSWEDYLPLAKFTYNNSYQVLGPELVADTEDKVKLIRDRLKEAADRQKSYAYLKCKEIEYSVDDMVFLKVSPWKKILRFGKKGKLSPQFIRPYWVLKRVGLVAYQLELPPELDQIHDVFHVSMLRSYRSDPTNVVPVAEIEVQTDLTFEEEPVQKLDRDVKILRRKSVPLVKVLWHNHGREEATWEPEEAMEHVFLSIGSKAWIFGATKLGSSHWFSAKSVRDLSSSRHKQPQLFVSGDSVTLSVLAAMLHISVVCSGRVGRVVSPHGERMVIPNHSGLGAVRDSEWPHDSGNLVSFW</sequence>
<dbReference type="InterPro" id="IPR012337">
    <property type="entry name" value="RNaseH-like_sf"/>
</dbReference>
<keyword evidence="9" id="KW-0460">Magnesium</keyword>
<dbReference type="AlphaFoldDB" id="A0A8J5YRR2"/>
<dbReference type="GO" id="GO:0003964">
    <property type="term" value="F:RNA-directed DNA polymerase activity"/>
    <property type="evidence" value="ECO:0007669"/>
    <property type="project" value="UniProtKB-KW"/>
</dbReference>
<dbReference type="PANTHER" id="PTHR37984:SF5">
    <property type="entry name" value="PROTEIN NYNRIN-LIKE"/>
    <property type="match status" value="1"/>
</dbReference>
<dbReference type="InterPro" id="IPR016197">
    <property type="entry name" value="Chromo-like_dom_sf"/>
</dbReference>
<evidence type="ECO:0000256" key="5">
    <source>
        <dbReference type="ARBA" id="ARBA00022723"/>
    </source>
</evidence>
<dbReference type="Pfam" id="PF24626">
    <property type="entry name" value="SH3_Tf2-1"/>
    <property type="match status" value="1"/>
</dbReference>
<evidence type="ECO:0000256" key="6">
    <source>
        <dbReference type="ARBA" id="ARBA00022750"/>
    </source>
</evidence>
<dbReference type="GO" id="GO:0004190">
    <property type="term" value="F:aspartic-type endopeptidase activity"/>
    <property type="evidence" value="ECO:0007669"/>
    <property type="project" value="UniProtKB-KW"/>
</dbReference>
<dbReference type="GO" id="GO:0015074">
    <property type="term" value="P:DNA integration"/>
    <property type="evidence" value="ECO:0007669"/>
    <property type="project" value="UniProtKB-KW"/>
</dbReference>
<keyword evidence="7" id="KW-0255">Endonuclease</keyword>
<keyword evidence="14" id="KW-0233">DNA recombination</keyword>
<dbReference type="Pfam" id="PF17917">
    <property type="entry name" value="RT_RNaseH"/>
    <property type="match status" value="1"/>
</dbReference>
<dbReference type="GO" id="GO:0003677">
    <property type="term" value="F:DNA binding"/>
    <property type="evidence" value="ECO:0007669"/>
    <property type="project" value="UniProtKB-KW"/>
</dbReference>
<evidence type="ECO:0000256" key="1">
    <source>
        <dbReference type="ARBA" id="ARBA00022670"/>
    </source>
</evidence>
<dbReference type="SUPFAM" id="SSF54160">
    <property type="entry name" value="Chromo domain-like"/>
    <property type="match status" value="1"/>
</dbReference>